<reference evidence="2" key="1">
    <citation type="submission" date="2020-03" db="EMBL/GenBank/DDBJ databases">
        <title>The deep terrestrial virosphere.</title>
        <authorList>
            <person name="Holmfeldt K."/>
            <person name="Nilsson E."/>
            <person name="Simone D."/>
            <person name="Lopez-Fernandez M."/>
            <person name="Wu X."/>
            <person name="de Brujin I."/>
            <person name="Lundin D."/>
            <person name="Andersson A."/>
            <person name="Bertilsson S."/>
            <person name="Dopson M."/>
        </authorList>
    </citation>
    <scope>NUCLEOTIDE SEQUENCE</scope>
    <source>
        <strain evidence="1">MM415A01952</strain>
        <strain evidence="2">MM415B02267</strain>
    </source>
</reference>
<evidence type="ECO:0000313" key="1">
    <source>
        <dbReference type="EMBL" id="QJA74665.1"/>
    </source>
</evidence>
<dbReference type="EMBL" id="MT142113">
    <property type="protein sequence ID" value="QJA74665.1"/>
    <property type="molecule type" value="Genomic_DNA"/>
</dbReference>
<dbReference type="PROSITE" id="PS51257">
    <property type="entry name" value="PROKAR_LIPOPROTEIN"/>
    <property type="match status" value="1"/>
</dbReference>
<proteinExistence type="predicted"/>
<accession>A0A6M3KTG0</accession>
<organism evidence="2">
    <name type="scientific">viral metagenome</name>
    <dbReference type="NCBI Taxonomy" id="1070528"/>
    <lineage>
        <taxon>unclassified sequences</taxon>
        <taxon>metagenomes</taxon>
        <taxon>organismal metagenomes</taxon>
    </lineage>
</organism>
<dbReference type="AlphaFoldDB" id="A0A6M3KTG0"/>
<protein>
    <submittedName>
        <fullName evidence="2">Uncharacterized protein</fullName>
    </submittedName>
</protein>
<evidence type="ECO:0000313" key="2">
    <source>
        <dbReference type="EMBL" id="QJA85160.1"/>
    </source>
</evidence>
<dbReference type="EMBL" id="MT142558">
    <property type="protein sequence ID" value="QJA85160.1"/>
    <property type="molecule type" value="Genomic_DNA"/>
</dbReference>
<name>A0A6M3KTG0_9ZZZZ</name>
<sequence>MKKITLMFLIVLLLGCTDGGIGDPFNVCDDCNDSISDYVEINGLPDDVETFEADNYWSVTYWYWCKGVSRTWVQTSCDCDQSTYTFNPICF</sequence>
<gene>
    <name evidence="1" type="ORF">MM415A01952_0006</name>
    <name evidence="2" type="ORF">MM415B02267_0007</name>
</gene>